<dbReference type="AlphaFoldDB" id="A0A3B0YRL5"/>
<evidence type="ECO:0000313" key="1">
    <source>
        <dbReference type="EMBL" id="VAW71504.1"/>
    </source>
</evidence>
<dbReference type="EMBL" id="UOFL01000022">
    <property type="protein sequence ID" value="VAW71504.1"/>
    <property type="molecule type" value="Genomic_DNA"/>
</dbReference>
<protein>
    <submittedName>
        <fullName evidence="1">Uncharacterized protein</fullName>
    </submittedName>
</protein>
<accession>A0A3B0YRL5</accession>
<name>A0A3B0YRL5_9ZZZZ</name>
<gene>
    <name evidence="1" type="ORF">MNBD_GAMMA12-3820</name>
</gene>
<proteinExistence type="predicted"/>
<sequence length="88" mass="10191">MFRSKICCNALIVSDINNVQLKERSAAVTKNMMSLSDVKRRLIAIEENMDQMSIAEFSTFETNNGDLTLYITDRLRRKCRKGKVWKSN</sequence>
<reference evidence="1" key="1">
    <citation type="submission" date="2018-06" db="EMBL/GenBank/DDBJ databases">
        <authorList>
            <person name="Zhirakovskaya E."/>
        </authorList>
    </citation>
    <scope>NUCLEOTIDE SEQUENCE</scope>
</reference>
<organism evidence="1">
    <name type="scientific">hydrothermal vent metagenome</name>
    <dbReference type="NCBI Taxonomy" id="652676"/>
    <lineage>
        <taxon>unclassified sequences</taxon>
        <taxon>metagenomes</taxon>
        <taxon>ecological metagenomes</taxon>
    </lineage>
</organism>